<accession>A0A0S3KBV2</accession>
<proteinExistence type="predicted"/>
<sequence>MDEKELEHEKERQKELIRKIGEEAVAKQQQIHETVEKNTSEIMARMLETIQDTQKLVEKWSGLEQPAKKPDLHLVPPLSSETSKEVPHD</sequence>
<dbReference type="EMBL" id="JXLC01000028">
    <property type="protein sequence ID" value="OJG87561.1"/>
    <property type="molecule type" value="Genomic_DNA"/>
</dbReference>
<feature type="region of interest" description="Disordered" evidence="1">
    <location>
        <begin position="64"/>
        <end position="89"/>
    </location>
</feature>
<keyword evidence="4" id="KW-1185">Reference proteome</keyword>
<dbReference type="AlphaFoldDB" id="A0A0S3KBV2"/>
<evidence type="ECO:0000313" key="3">
    <source>
        <dbReference type="EMBL" id="OJG87561.1"/>
    </source>
</evidence>
<dbReference type="Proteomes" id="UP000065511">
    <property type="component" value="Chromosome"/>
</dbReference>
<dbReference type="OrthoDB" id="2188727at2"/>
<dbReference type="KEGG" id="ess:ATZ33_10305"/>
<protein>
    <submittedName>
        <fullName evidence="3">Uncharacterized protein</fullName>
    </submittedName>
</protein>
<dbReference type="RefSeq" id="WP_071878936.1">
    <property type="nucleotide sequence ID" value="NZ_JXLC01000028.1"/>
</dbReference>
<gene>
    <name evidence="2" type="ORF">ATZ33_10305</name>
    <name evidence="3" type="ORF">RV15_GL001954</name>
</gene>
<evidence type="ECO:0000313" key="2">
    <source>
        <dbReference type="EMBL" id="ALS01751.1"/>
    </source>
</evidence>
<evidence type="ECO:0000313" key="4">
    <source>
        <dbReference type="Proteomes" id="UP000065511"/>
    </source>
</evidence>
<reference evidence="2 4" key="2">
    <citation type="submission" date="2015-12" db="EMBL/GenBank/DDBJ databases">
        <authorList>
            <person name="Lauer A."/>
            <person name="Humrighouse B."/>
            <person name="Loparev V."/>
            <person name="Shewmaker P.L."/>
            <person name="Whitney A.M."/>
            <person name="McLaughlin R.W."/>
        </authorList>
    </citation>
    <scope>NUCLEOTIDE SEQUENCE [LARGE SCALE GENOMIC DNA]</scope>
    <source>
        <strain evidence="2 4">LMG 23085</strain>
    </source>
</reference>
<reference evidence="3 5" key="1">
    <citation type="submission" date="2014-12" db="EMBL/GenBank/DDBJ databases">
        <title>Draft genome sequences of 29 type strains of Enterococci.</title>
        <authorList>
            <person name="Zhong Z."/>
            <person name="Sun Z."/>
            <person name="Liu W."/>
            <person name="Zhang W."/>
            <person name="Zhang H."/>
        </authorList>
    </citation>
    <scope>NUCLEOTIDE SEQUENCE [LARGE SCALE GENOMIC DNA]</scope>
    <source>
        <strain evidence="3 5">DSM 22801</strain>
    </source>
</reference>
<evidence type="ECO:0000313" key="5">
    <source>
        <dbReference type="Proteomes" id="UP000183039"/>
    </source>
</evidence>
<dbReference type="EMBL" id="CP013614">
    <property type="protein sequence ID" value="ALS01751.1"/>
    <property type="molecule type" value="Genomic_DNA"/>
</dbReference>
<name>A0A0S3KBV2_9ENTE</name>
<organism evidence="3 5">
    <name type="scientific">Enterococcus silesiacus</name>
    <dbReference type="NCBI Taxonomy" id="332949"/>
    <lineage>
        <taxon>Bacteria</taxon>
        <taxon>Bacillati</taxon>
        <taxon>Bacillota</taxon>
        <taxon>Bacilli</taxon>
        <taxon>Lactobacillales</taxon>
        <taxon>Enterococcaceae</taxon>
        <taxon>Enterococcus</taxon>
    </lineage>
</organism>
<dbReference type="Proteomes" id="UP000183039">
    <property type="component" value="Unassembled WGS sequence"/>
</dbReference>
<evidence type="ECO:0000256" key="1">
    <source>
        <dbReference type="SAM" id="MobiDB-lite"/>
    </source>
</evidence>